<reference evidence="2" key="1">
    <citation type="submission" date="2022-03" db="EMBL/GenBank/DDBJ databases">
        <title>A functionally conserved STORR gene fusion in Papaver species that diverged 16.8 million years ago.</title>
        <authorList>
            <person name="Catania T."/>
        </authorList>
    </citation>
    <scope>NUCLEOTIDE SEQUENCE</scope>
    <source>
        <strain evidence="2">S-191538</strain>
    </source>
</reference>
<comment type="caution">
    <text evidence="2">The sequence shown here is derived from an EMBL/GenBank/DDBJ whole genome shotgun (WGS) entry which is preliminary data.</text>
</comment>
<evidence type="ECO:0000313" key="3">
    <source>
        <dbReference type="Proteomes" id="UP001177140"/>
    </source>
</evidence>
<dbReference type="AlphaFoldDB" id="A0AA41SGZ0"/>
<gene>
    <name evidence="2" type="ORF">MKW94_027023</name>
</gene>
<protein>
    <submittedName>
        <fullName evidence="2">Uncharacterized protein</fullName>
    </submittedName>
</protein>
<feature type="region of interest" description="Disordered" evidence="1">
    <location>
        <begin position="23"/>
        <end position="83"/>
    </location>
</feature>
<evidence type="ECO:0000313" key="2">
    <source>
        <dbReference type="EMBL" id="MCL7034418.1"/>
    </source>
</evidence>
<evidence type="ECO:0000256" key="1">
    <source>
        <dbReference type="SAM" id="MobiDB-lite"/>
    </source>
</evidence>
<sequence length="229" mass="25945">MRELGSGLRRGRSATAAAIAAVREAEEEERNQSSNGRRMVIRIKLNNKKNNTKQQQPEPPPPEGEKNATPIMDLDNEEEDRELETRCFDEIREIGLNVVGNLETEENYDSNTVVEELDEGEEEDQGNRTPDPYEEACEYLKQSAAAAVLRTNDEMSAKKRCLEKGLLTQTPLHESSNSYEIFDDRRDGSVPFAAPECEVTNHNYEMYDHRHDGSVPVDIPECETTKDDV</sequence>
<proteinExistence type="predicted"/>
<keyword evidence="3" id="KW-1185">Reference proteome</keyword>
<name>A0AA41SGZ0_PAPNU</name>
<organism evidence="2 3">
    <name type="scientific">Papaver nudicaule</name>
    <name type="common">Iceland poppy</name>
    <dbReference type="NCBI Taxonomy" id="74823"/>
    <lineage>
        <taxon>Eukaryota</taxon>
        <taxon>Viridiplantae</taxon>
        <taxon>Streptophyta</taxon>
        <taxon>Embryophyta</taxon>
        <taxon>Tracheophyta</taxon>
        <taxon>Spermatophyta</taxon>
        <taxon>Magnoliopsida</taxon>
        <taxon>Ranunculales</taxon>
        <taxon>Papaveraceae</taxon>
        <taxon>Papaveroideae</taxon>
        <taxon>Papaver</taxon>
    </lineage>
</organism>
<accession>A0AA41SGZ0</accession>
<dbReference type="EMBL" id="JAJJMA010145302">
    <property type="protein sequence ID" value="MCL7034418.1"/>
    <property type="molecule type" value="Genomic_DNA"/>
</dbReference>
<feature type="region of interest" description="Disordered" evidence="1">
    <location>
        <begin position="208"/>
        <end position="229"/>
    </location>
</feature>
<feature type="non-terminal residue" evidence="2">
    <location>
        <position position="229"/>
    </location>
</feature>
<dbReference type="Proteomes" id="UP001177140">
    <property type="component" value="Unassembled WGS sequence"/>
</dbReference>
<feature type="compositionally biased region" description="Basic residues" evidence="1">
    <location>
        <begin position="39"/>
        <end position="51"/>
    </location>
</feature>